<comment type="caution">
    <text evidence="1">The sequence shown here is derived from an EMBL/GenBank/DDBJ whole genome shotgun (WGS) entry which is preliminary data.</text>
</comment>
<gene>
    <name evidence="1" type="ORF">Dsin_014272</name>
</gene>
<dbReference type="InterPro" id="IPR007658">
    <property type="entry name" value="DUF594"/>
</dbReference>
<reference evidence="1" key="1">
    <citation type="journal article" date="2023" name="Plant J.">
        <title>Genome sequences and population genomics provide insights into the demographic history, inbreeding, and mutation load of two 'living fossil' tree species of Dipteronia.</title>
        <authorList>
            <person name="Feng Y."/>
            <person name="Comes H.P."/>
            <person name="Chen J."/>
            <person name="Zhu S."/>
            <person name="Lu R."/>
            <person name="Zhang X."/>
            <person name="Li P."/>
            <person name="Qiu J."/>
            <person name="Olsen K.M."/>
            <person name="Qiu Y."/>
        </authorList>
    </citation>
    <scope>NUCLEOTIDE SEQUENCE</scope>
    <source>
        <strain evidence="1">NBL</strain>
    </source>
</reference>
<dbReference type="EMBL" id="JANJYJ010000004">
    <property type="protein sequence ID" value="KAK3220302.1"/>
    <property type="molecule type" value="Genomic_DNA"/>
</dbReference>
<accession>A0AAE0AMP3</accession>
<evidence type="ECO:0008006" key="3">
    <source>
        <dbReference type="Google" id="ProtNLM"/>
    </source>
</evidence>
<sequence>MIFDYLKEKCNCLFKDDFLLTDSFFKSRNELLATRGTYALEMFFPYNNRLGWSITEVEFDHSLVIWHIATDLCYHGDLDDVQGDANKLDPKCKINKCLSNYMLYLLVFCPSMLSKGNSEIRYVHTLSEAKRFLKPRFSKERDRIQASTGRRLLLEDARVTQPSLESVKDKLSVLQDGCKLAIELQNVESSEHNYNKWEIISQVWMEMLSYAAHDCGWREHGQQLRKGGELLTHVCLLMAHFGLSKQYVNLFLL</sequence>
<evidence type="ECO:0000313" key="2">
    <source>
        <dbReference type="Proteomes" id="UP001281410"/>
    </source>
</evidence>
<dbReference type="AlphaFoldDB" id="A0AAE0AMP3"/>
<proteinExistence type="predicted"/>
<evidence type="ECO:0000313" key="1">
    <source>
        <dbReference type="EMBL" id="KAK3220302.1"/>
    </source>
</evidence>
<organism evidence="1 2">
    <name type="scientific">Dipteronia sinensis</name>
    <dbReference type="NCBI Taxonomy" id="43782"/>
    <lineage>
        <taxon>Eukaryota</taxon>
        <taxon>Viridiplantae</taxon>
        <taxon>Streptophyta</taxon>
        <taxon>Embryophyta</taxon>
        <taxon>Tracheophyta</taxon>
        <taxon>Spermatophyta</taxon>
        <taxon>Magnoliopsida</taxon>
        <taxon>eudicotyledons</taxon>
        <taxon>Gunneridae</taxon>
        <taxon>Pentapetalae</taxon>
        <taxon>rosids</taxon>
        <taxon>malvids</taxon>
        <taxon>Sapindales</taxon>
        <taxon>Sapindaceae</taxon>
        <taxon>Hippocastanoideae</taxon>
        <taxon>Acereae</taxon>
        <taxon>Dipteronia</taxon>
    </lineage>
</organism>
<dbReference type="Pfam" id="PF04578">
    <property type="entry name" value="DUF594"/>
    <property type="match status" value="1"/>
</dbReference>
<name>A0AAE0AMP3_9ROSI</name>
<dbReference type="Proteomes" id="UP001281410">
    <property type="component" value="Unassembled WGS sequence"/>
</dbReference>
<keyword evidence="2" id="KW-1185">Reference proteome</keyword>
<dbReference type="PANTHER" id="PTHR31325">
    <property type="entry name" value="OS01G0798800 PROTEIN-RELATED"/>
    <property type="match status" value="1"/>
</dbReference>
<protein>
    <recommendedName>
        <fullName evidence="3">DUF4220 domain-containing protein</fullName>
    </recommendedName>
</protein>